<evidence type="ECO:0000259" key="3">
    <source>
        <dbReference type="SMART" id="SM00343"/>
    </source>
</evidence>
<organism evidence="4 5">
    <name type="scientific">Pleurodeles waltl</name>
    <name type="common">Iberian ribbed newt</name>
    <dbReference type="NCBI Taxonomy" id="8319"/>
    <lineage>
        <taxon>Eukaryota</taxon>
        <taxon>Metazoa</taxon>
        <taxon>Chordata</taxon>
        <taxon>Craniata</taxon>
        <taxon>Vertebrata</taxon>
        <taxon>Euteleostomi</taxon>
        <taxon>Amphibia</taxon>
        <taxon>Batrachia</taxon>
        <taxon>Caudata</taxon>
        <taxon>Salamandroidea</taxon>
        <taxon>Salamandridae</taxon>
        <taxon>Pleurodelinae</taxon>
        <taxon>Pleurodeles</taxon>
    </lineage>
</organism>
<feature type="region of interest" description="Disordered" evidence="1">
    <location>
        <begin position="674"/>
        <end position="730"/>
    </location>
</feature>
<dbReference type="GO" id="GO:0003676">
    <property type="term" value="F:nucleic acid binding"/>
    <property type="evidence" value="ECO:0007669"/>
    <property type="project" value="InterPro"/>
</dbReference>
<feature type="compositionally biased region" description="Basic and acidic residues" evidence="1">
    <location>
        <begin position="139"/>
        <end position="159"/>
    </location>
</feature>
<feature type="region of interest" description="Disordered" evidence="1">
    <location>
        <begin position="1245"/>
        <end position="1301"/>
    </location>
</feature>
<accession>A0AAV7VLS3</accession>
<keyword evidence="2" id="KW-0472">Membrane</keyword>
<feature type="compositionally biased region" description="Basic and acidic residues" evidence="1">
    <location>
        <begin position="1281"/>
        <end position="1301"/>
    </location>
</feature>
<dbReference type="PANTHER" id="PTHR46888">
    <property type="entry name" value="ZINC KNUCKLE DOMAINCONTAINING PROTEIN-RELATED"/>
    <property type="match status" value="1"/>
</dbReference>
<keyword evidence="5" id="KW-1185">Reference proteome</keyword>
<dbReference type="InterPro" id="IPR021109">
    <property type="entry name" value="Peptidase_aspartic_dom_sf"/>
</dbReference>
<keyword evidence="2" id="KW-1133">Transmembrane helix</keyword>
<proteinExistence type="predicted"/>
<dbReference type="CDD" id="cd00303">
    <property type="entry name" value="retropepsin_like"/>
    <property type="match status" value="3"/>
</dbReference>
<evidence type="ECO:0000256" key="1">
    <source>
        <dbReference type="SAM" id="MobiDB-lite"/>
    </source>
</evidence>
<feature type="region of interest" description="Disordered" evidence="1">
    <location>
        <begin position="899"/>
        <end position="971"/>
    </location>
</feature>
<name>A0AAV7VLS3_PLEWA</name>
<feature type="region of interest" description="Disordered" evidence="1">
    <location>
        <begin position="998"/>
        <end position="1017"/>
    </location>
</feature>
<feature type="compositionally biased region" description="Acidic residues" evidence="1">
    <location>
        <begin position="538"/>
        <end position="547"/>
    </location>
</feature>
<feature type="region of interest" description="Disordered" evidence="1">
    <location>
        <begin position="1569"/>
        <end position="1588"/>
    </location>
</feature>
<evidence type="ECO:0000256" key="2">
    <source>
        <dbReference type="SAM" id="Phobius"/>
    </source>
</evidence>
<sequence length="1710" mass="184664">MKRCLAKKFGLTPEQYRMKFRDTQKVSTQSWVDFVDISLKALEGWIIGNKVDTYEGLYNLIMREHILTNCTQERLRQHLVDSKQTNPRELGEAADEWLRTRVVVKSQGGDSKKGGTGPQKPKEGGGKPTTETPSVPQNPKKEESKSHSHSDMQRQGDPGLKKLLDSRACFDCQQTGHFRGDAACPKKVVSTGLSSVAIEEDSSDDEVLLALCWETGPDGKLVIPEGGSRHFHHIQVNGIPTTGLRDTCASHTIVSDRLVTPDVYVPGKTKKVRIATGEVTSKPVAIVPLEREGILDWIRVVVSADLPLDCILGNDLPEVSLVTDGVVAQGAPPTQSPVESVPTVRRQGSPRKGKKKRKGRPLLKRVPGSQRPSAPVGGEPRVGTGEASPDPKEVLSSQAAVQMQGVAPALTEGRVEGGCLPQEVVAPHSRQQEGCQDPKDAPKAAQPPVSGELRVWFWVLTAVSSLCWVLAFLAAMYLAWEADPRANSKRTMELDLASLPTLTVVQLRGLCIERGLPATTDLRKQILITSLTAWAEAQEVESEEAPEEGEKGEDANSNHSGKGRHLSLSEEEEERSSVDTVTRGRPKASGRKGVLSGGENPSIRERELEAQLAYIALEAEKLALEKKKWAYKETRDGSSDKEAEVLRQHLVDSKQTNPRELGEAADEWLRTRVVVKSQGGDSKKGGTGPQKPKEGGGKPTTETPSVPQNPKKEESKSHSHSDMQRQGDPGLKKLLDSRACFDCQQTGHFRGDAACPKKVVSTGLSSVAIEEDSSDDEVLLALCWETGPDGKLVIPEGGSRHFHHIQVNGIPTTGLRDTCASHTIVSDRLVTPDVYVPGKTKKVRIATGEVTSKPVAIVPLEREGILDWIRVVVSADLPLDCILGNDLPEVSLVTDGVVAQGAPPTQSPVESVPTVRRQGSPRKGKKKRKGRPLLKRVPGSQRPSAPVGGEPRVGTGEASPDPKEVLSSQAAVQMQGVAPALTEGRVEGGCLPQEVVAPHSRQQEGCQDPKDAPKAAQPPVSGELRVWFWVLTAVSSLCWVLAFLAAMYLAWEADPRANSKRTMELDLASLPTLTVVQLRGLCIERGLPATTDLRKQILITSLTAWAEAQEVESEEAPEEGEKGEDANSNHSGKGRHLSLSEEEEERSSVDTVTRGRPKASGRKGVLSGGENPSIRERELEAQLAYIALEAEKLALEKKKWAYKETRDGSSDKEAEVLRQHLVDSKQTNPRELGEAADEWLRTRVVVKSQGGDSKKGGTGPQKPKEGGGKPTTETPSVPQNPKKEESKSHSHSDMQRQGDPGLKKLLDSRACFDCQQTGHFRGDAACPKKVVSTGLSSVAIEEDSSDDEVLLALCWETGPDGKLVIPEGGSRHFHHIQVNGIPTTGLRDTCASHTIVSDRLVTPDVYVPGKTKKVRIATGEVTSKPVAIVPLEREGILDWIRVVVSADLPLDCILGNDLPEVSLVTDGVVAQGAPPTQSPVESVPTVRRQGSPRKGKKKRKGRPLLKRVPGSQRPSAPVGGEPRVGTGEASPDPKEVLSSQAAVQMQGVAPALTEGRVEGGCLPQEVVAPHSRQQEGCQDPKDAPKAAQPPVSGELRVWFWVLTAVSSLCWVLAFLAAMYLAWEADPRANSKVSPLTLLVMVGLLKCWVTSLGKLGVALAKFGVGEVGTSLPKLAEREEEDPPRGKFQFELGPFTVGMASLPRGSDPDRRI</sequence>
<keyword evidence="2" id="KW-0812">Transmembrane</keyword>
<feature type="compositionally biased region" description="Basic residues" evidence="1">
    <location>
        <begin position="919"/>
        <end position="934"/>
    </location>
</feature>
<reference evidence="4" key="1">
    <citation type="journal article" date="2022" name="bioRxiv">
        <title>Sequencing and chromosome-scale assembly of the giantPleurodeles waltlgenome.</title>
        <authorList>
            <person name="Brown T."/>
            <person name="Elewa A."/>
            <person name="Iarovenko S."/>
            <person name="Subramanian E."/>
            <person name="Araus A.J."/>
            <person name="Petzold A."/>
            <person name="Susuki M."/>
            <person name="Suzuki K.-i.T."/>
            <person name="Hayashi T."/>
            <person name="Toyoda A."/>
            <person name="Oliveira C."/>
            <person name="Osipova E."/>
            <person name="Leigh N.D."/>
            <person name="Simon A."/>
            <person name="Yun M.H."/>
        </authorList>
    </citation>
    <scope>NUCLEOTIDE SEQUENCE</scope>
    <source>
        <strain evidence="4">20211129_DDA</strain>
        <tissue evidence="4">Liver</tissue>
    </source>
</reference>
<feature type="region of interest" description="Disordered" evidence="1">
    <location>
        <begin position="1470"/>
        <end position="1542"/>
    </location>
</feature>
<evidence type="ECO:0000313" key="4">
    <source>
        <dbReference type="EMBL" id="KAJ1201278.1"/>
    </source>
</evidence>
<feature type="compositionally biased region" description="Basic residues" evidence="1">
    <location>
        <begin position="348"/>
        <end position="363"/>
    </location>
</feature>
<dbReference type="SUPFAM" id="SSF50630">
    <property type="entry name" value="Acid proteases"/>
    <property type="match status" value="3"/>
</dbReference>
<dbReference type="EMBL" id="JANPWB010000003">
    <property type="protein sequence ID" value="KAJ1201278.1"/>
    <property type="molecule type" value="Genomic_DNA"/>
</dbReference>
<feature type="region of interest" description="Disordered" evidence="1">
    <location>
        <begin position="427"/>
        <end position="446"/>
    </location>
</feature>
<feature type="domain" description="CCHC-type" evidence="3">
    <location>
        <begin position="739"/>
        <end position="757"/>
    </location>
</feature>
<dbReference type="Proteomes" id="UP001066276">
    <property type="component" value="Chromosome 2_1"/>
</dbReference>
<feature type="transmembrane region" description="Helical" evidence="2">
    <location>
        <begin position="1026"/>
        <end position="1051"/>
    </location>
</feature>
<feature type="region of interest" description="Disordered" evidence="1">
    <location>
        <begin position="103"/>
        <end position="159"/>
    </location>
</feature>
<dbReference type="InterPro" id="IPR001878">
    <property type="entry name" value="Znf_CCHC"/>
</dbReference>
<feature type="compositionally biased region" description="Acidic residues" evidence="1">
    <location>
        <begin position="1109"/>
        <end position="1118"/>
    </location>
</feature>
<feature type="domain" description="CCHC-type" evidence="3">
    <location>
        <begin position="168"/>
        <end position="186"/>
    </location>
</feature>
<feature type="domain" description="CCHC-type" evidence="3">
    <location>
        <begin position="1310"/>
        <end position="1328"/>
    </location>
</feature>
<feature type="region of interest" description="Disordered" evidence="1">
    <location>
        <begin position="328"/>
        <end position="400"/>
    </location>
</feature>
<feature type="transmembrane region" description="Helical" evidence="2">
    <location>
        <begin position="1597"/>
        <end position="1622"/>
    </location>
</feature>
<dbReference type="PANTHER" id="PTHR46888:SF12">
    <property type="match status" value="1"/>
</dbReference>
<dbReference type="GO" id="GO:0008270">
    <property type="term" value="F:zinc ion binding"/>
    <property type="evidence" value="ECO:0007669"/>
    <property type="project" value="InterPro"/>
</dbReference>
<gene>
    <name evidence="4" type="ORF">NDU88_005091</name>
</gene>
<feature type="region of interest" description="Disordered" evidence="1">
    <location>
        <begin position="538"/>
        <end position="602"/>
    </location>
</feature>
<feature type="compositionally biased region" description="Basic and acidic residues" evidence="1">
    <location>
        <begin position="710"/>
        <end position="730"/>
    </location>
</feature>
<protein>
    <recommendedName>
        <fullName evidence="3">CCHC-type domain-containing protein</fullName>
    </recommendedName>
</protein>
<evidence type="ECO:0000313" key="5">
    <source>
        <dbReference type="Proteomes" id="UP001066276"/>
    </source>
</evidence>
<feature type="region of interest" description="Disordered" evidence="1">
    <location>
        <begin position="1109"/>
        <end position="1173"/>
    </location>
</feature>
<comment type="caution">
    <text evidence="4">The sequence shown here is derived from an EMBL/GenBank/DDBJ whole genome shotgun (WGS) entry which is preliminary data.</text>
</comment>
<feature type="compositionally biased region" description="Basic residues" evidence="1">
    <location>
        <begin position="1490"/>
        <end position="1505"/>
    </location>
</feature>
<dbReference type="SMART" id="SM00343">
    <property type="entry name" value="ZnF_C2HC"/>
    <property type="match status" value="3"/>
</dbReference>
<feature type="transmembrane region" description="Helical" evidence="2">
    <location>
        <begin position="455"/>
        <end position="480"/>
    </location>
</feature>